<dbReference type="InterPro" id="IPR006361">
    <property type="entry name" value="Uroporphyrinogen_deCO2ase_HemE"/>
</dbReference>
<name>A0A316UJT2_9BASI</name>
<evidence type="ECO:0000313" key="17">
    <source>
        <dbReference type="EMBL" id="PWN25058.1"/>
    </source>
</evidence>
<evidence type="ECO:0000256" key="10">
    <source>
        <dbReference type="ARBA" id="ARBA00023239"/>
    </source>
</evidence>
<comment type="function">
    <text evidence="1">Catalyzes the decarboxylation of four acetate groups of uroporphyrinogen-III to yield coproporphyrinogen-III.</text>
</comment>
<evidence type="ECO:0000256" key="6">
    <source>
        <dbReference type="ARBA" id="ARBA00012288"/>
    </source>
</evidence>
<keyword evidence="18" id="KW-1185">Reference proteome</keyword>
<dbReference type="EC" id="4.1.1.37" evidence="6 12"/>
<dbReference type="HAMAP" id="MF_00218">
    <property type="entry name" value="URO_D"/>
    <property type="match status" value="1"/>
</dbReference>
<dbReference type="UniPathway" id="UPA00251">
    <property type="reaction ID" value="UER00321"/>
</dbReference>
<keyword evidence="9 12" id="KW-0210">Decarboxylase</keyword>
<dbReference type="GO" id="GO:0004853">
    <property type="term" value="F:uroporphyrinogen decarboxylase activity"/>
    <property type="evidence" value="ECO:0007669"/>
    <property type="project" value="UniProtKB-EC"/>
</dbReference>
<evidence type="ECO:0000256" key="9">
    <source>
        <dbReference type="ARBA" id="ARBA00022793"/>
    </source>
</evidence>
<accession>A0A316UJT2</accession>
<evidence type="ECO:0000313" key="18">
    <source>
        <dbReference type="Proteomes" id="UP000245884"/>
    </source>
</evidence>
<keyword evidence="10 12" id="KW-0456">Lyase</keyword>
<dbReference type="SUPFAM" id="SSF51726">
    <property type="entry name" value="UROD/MetE-like"/>
    <property type="match status" value="1"/>
</dbReference>
<comment type="similarity">
    <text evidence="4 13">Belongs to the uroporphyrinogen decarboxylase family.</text>
</comment>
<evidence type="ECO:0000256" key="7">
    <source>
        <dbReference type="ARBA" id="ARBA00014308"/>
    </source>
</evidence>
<dbReference type="EMBL" id="KZ819677">
    <property type="protein sequence ID" value="PWN25058.1"/>
    <property type="molecule type" value="Genomic_DNA"/>
</dbReference>
<reference evidence="17 18" key="1">
    <citation type="journal article" date="2018" name="Mol. Biol. Evol.">
        <title>Broad Genomic Sampling Reveals a Smut Pathogenic Ancestry of the Fungal Clade Ustilaginomycotina.</title>
        <authorList>
            <person name="Kijpornyongpan T."/>
            <person name="Mondo S.J."/>
            <person name="Barry K."/>
            <person name="Sandor L."/>
            <person name="Lee J."/>
            <person name="Lipzen A."/>
            <person name="Pangilinan J."/>
            <person name="LaButti K."/>
            <person name="Hainaut M."/>
            <person name="Henrissat B."/>
            <person name="Grigoriev I.V."/>
            <person name="Spatafora J.W."/>
            <person name="Aime M.C."/>
        </authorList>
    </citation>
    <scope>NUCLEOTIDE SEQUENCE [LARGE SCALE GENOMIC DNA]</scope>
    <source>
        <strain evidence="17 18">MCA 5214</strain>
    </source>
</reference>
<feature type="region of interest" description="Disordered" evidence="14">
    <location>
        <begin position="1"/>
        <end position="42"/>
    </location>
</feature>
<dbReference type="FunFam" id="3.20.20.210:FF:000001">
    <property type="entry name" value="Uroporphyrinogen decarboxylase"/>
    <property type="match status" value="1"/>
</dbReference>
<feature type="domain" description="Uroporphyrinogen decarboxylase (URO-D)" evidence="16">
    <location>
        <begin position="188"/>
        <end position="204"/>
    </location>
</feature>
<evidence type="ECO:0000259" key="15">
    <source>
        <dbReference type="PROSITE" id="PS00906"/>
    </source>
</evidence>
<dbReference type="RefSeq" id="XP_025359670.1">
    <property type="nucleotide sequence ID" value="XM_025506953.1"/>
</dbReference>
<feature type="compositionally biased region" description="Polar residues" evidence="14">
    <location>
        <begin position="31"/>
        <end position="40"/>
    </location>
</feature>
<keyword evidence="11 12" id="KW-0627">Porphyrin biosynthesis</keyword>
<dbReference type="PROSITE" id="PS00907">
    <property type="entry name" value="UROD_2"/>
    <property type="match status" value="1"/>
</dbReference>
<dbReference type="GO" id="GO:0005829">
    <property type="term" value="C:cytosol"/>
    <property type="evidence" value="ECO:0007669"/>
    <property type="project" value="TreeGrafter"/>
</dbReference>
<dbReference type="NCBIfam" id="TIGR01464">
    <property type="entry name" value="hemE"/>
    <property type="match status" value="1"/>
</dbReference>
<evidence type="ECO:0000256" key="5">
    <source>
        <dbReference type="ARBA" id="ARBA00011738"/>
    </source>
</evidence>
<dbReference type="PANTHER" id="PTHR21091">
    <property type="entry name" value="METHYLTETRAHYDROFOLATE:HOMOCYSTEINE METHYLTRANSFERASE RELATED"/>
    <property type="match status" value="1"/>
</dbReference>
<comment type="pathway">
    <text evidence="3 12">Porphyrin-containing compound metabolism; protoporphyrin-IX biosynthesis; coproporphyrinogen-III from 5-aminolevulinate: step 4/4.</text>
</comment>
<evidence type="ECO:0000256" key="3">
    <source>
        <dbReference type="ARBA" id="ARBA00004804"/>
    </source>
</evidence>
<evidence type="ECO:0000256" key="2">
    <source>
        <dbReference type="ARBA" id="ARBA00004496"/>
    </source>
</evidence>
<keyword evidence="8" id="KW-0963">Cytoplasm</keyword>
<dbReference type="CDD" id="cd00717">
    <property type="entry name" value="URO-D"/>
    <property type="match status" value="1"/>
</dbReference>
<dbReference type="GeneID" id="37028776"/>
<evidence type="ECO:0000256" key="14">
    <source>
        <dbReference type="SAM" id="MobiDB-lite"/>
    </source>
</evidence>
<dbReference type="Pfam" id="PF01208">
    <property type="entry name" value="URO-D"/>
    <property type="match status" value="1"/>
</dbReference>
<dbReference type="PROSITE" id="PS00906">
    <property type="entry name" value="UROD_1"/>
    <property type="match status" value="1"/>
</dbReference>
<dbReference type="GO" id="GO:0006782">
    <property type="term" value="P:protoporphyrinogen IX biosynthetic process"/>
    <property type="evidence" value="ECO:0007669"/>
    <property type="project" value="UniProtKB-UniPathway"/>
</dbReference>
<sequence>MVNPILTHLNSFTARKGAENESHGSHEGAAESSSTGTNASGAHHFPGMRNDLILRAARGQQTERAPVWVMRQAGRYLPEFRKLRESHDFFTCCRTPSLATEITLQPIRRYSGLLDAAIIFSDILVIPQAMGLTVEMLPSKGPHFPAPLETPKDVARLHKRVDVHKELGYVFDAITMTRRELAGEVPLIGFCGAPWTLMAYMIEGGGSKGFEKAKRWLYDYPEESKELLQRIADVCVDFLVGQVKAGAQLLQVFDSWAGELSPAHFRTFSLPYLRSIASSVKDRLACSSTQCVPMICFAKGALGHSLSDVAKAGYDVVALDWTVEPAQARKVVDAAMPGSAPSKGAGANEAGHRVALQGNMDPSVLYASKEAIEVEVEKMLRSRKGGFGGEGAYIANLGHGITPGVDPEHLRAYLKAIHRYSREINAERGDD</sequence>
<dbReference type="Proteomes" id="UP000245884">
    <property type="component" value="Unassembled WGS sequence"/>
</dbReference>
<evidence type="ECO:0000259" key="16">
    <source>
        <dbReference type="PROSITE" id="PS00907"/>
    </source>
</evidence>
<dbReference type="InterPro" id="IPR038071">
    <property type="entry name" value="UROD/MetE-like_sf"/>
</dbReference>
<evidence type="ECO:0000256" key="8">
    <source>
        <dbReference type="ARBA" id="ARBA00022490"/>
    </source>
</evidence>
<comment type="subunit">
    <text evidence="5">Homodimer.</text>
</comment>
<organism evidence="17 18">
    <name type="scientific">Jaminaea rosea</name>
    <dbReference type="NCBI Taxonomy" id="1569628"/>
    <lineage>
        <taxon>Eukaryota</taxon>
        <taxon>Fungi</taxon>
        <taxon>Dikarya</taxon>
        <taxon>Basidiomycota</taxon>
        <taxon>Ustilaginomycotina</taxon>
        <taxon>Exobasidiomycetes</taxon>
        <taxon>Microstromatales</taxon>
        <taxon>Microstromatales incertae sedis</taxon>
        <taxon>Jaminaea</taxon>
    </lineage>
</organism>
<gene>
    <name evidence="17" type="ORF">BDZ90DRAFT_234278</name>
</gene>
<evidence type="ECO:0000256" key="12">
    <source>
        <dbReference type="RuleBase" id="RU000554"/>
    </source>
</evidence>
<comment type="catalytic activity">
    <reaction evidence="12">
        <text>uroporphyrinogen III + 4 H(+) = coproporphyrinogen III + 4 CO2</text>
        <dbReference type="Rhea" id="RHEA:19865"/>
        <dbReference type="ChEBI" id="CHEBI:15378"/>
        <dbReference type="ChEBI" id="CHEBI:16526"/>
        <dbReference type="ChEBI" id="CHEBI:57308"/>
        <dbReference type="ChEBI" id="CHEBI:57309"/>
        <dbReference type="EC" id="4.1.1.37"/>
    </reaction>
</comment>
<feature type="compositionally biased region" description="Basic and acidic residues" evidence="14">
    <location>
        <begin position="16"/>
        <end position="29"/>
    </location>
</feature>
<feature type="domain" description="Uroporphyrinogen decarboxylase (URO-D)" evidence="15">
    <location>
        <begin position="66"/>
        <end position="75"/>
    </location>
</feature>
<evidence type="ECO:0000256" key="4">
    <source>
        <dbReference type="ARBA" id="ARBA00009935"/>
    </source>
</evidence>
<evidence type="ECO:0000256" key="13">
    <source>
        <dbReference type="RuleBase" id="RU004169"/>
    </source>
</evidence>
<dbReference type="STRING" id="1569628.A0A316UJT2"/>
<evidence type="ECO:0000256" key="11">
    <source>
        <dbReference type="ARBA" id="ARBA00023244"/>
    </source>
</evidence>
<evidence type="ECO:0000256" key="1">
    <source>
        <dbReference type="ARBA" id="ARBA00002448"/>
    </source>
</evidence>
<dbReference type="AlphaFoldDB" id="A0A316UJT2"/>
<dbReference type="OrthoDB" id="339900at2759"/>
<dbReference type="Gene3D" id="3.20.20.210">
    <property type="match status" value="1"/>
</dbReference>
<comment type="subcellular location">
    <subcellularLocation>
        <location evidence="2">Cytoplasm</location>
    </subcellularLocation>
</comment>
<dbReference type="PANTHER" id="PTHR21091:SF169">
    <property type="entry name" value="UROPORPHYRINOGEN DECARBOXYLASE"/>
    <property type="match status" value="1"/>
</dbReference>
<proteinExistence type="inferred from homology"/>
<dbReference type="InterPro" id="IPR000257">
    <property type="entry name" value="Uroporphyrinogen_deCOase"/>
</dbReference>
<protein>
    <recommendedName>
        <fullName evidence="7 12">Uroporphyrinogen decarboxylase</fullName>
        <ecNumber evidence="6 12">4.1.1.37</ecNumber>
    </recommendedName>
</protein>